<dbReference type="KEGG" id="iag:Igag_0419"/>
<dbReference type="EMBL" id="CP002098">
    <property type="protein sequence ID" value="ADM27257.1"/>
    <property type="molecule type" value="Genomic_DNA"/>
</dbReference>
<dbReference type="Gene3D" id="2.130.10.10">
    <property type="entry name" value="YVTN repeat-like/Quinoprotein amine dehydrogenase"/>
    <property type="match status" value="1"/>
</dbReference>
<sequence>MYYNDISGFRYRVLFYRYGYTPHYAEHIIDPRDGREKLVLADPHERQSVIIYDIENKVIEWEYRVPGNTVPNPHTAHIVMDTIPEINAKPGDIICADRDNRWIVIDRDSREIKWGLSLEDVGWAHDIIISKDFDGIIVTDYGAFGRGGFVRKIDFDGKIRWGISMPYAAKLSPLYGYTKSSIHSDSMGGRYIVVQNSEISGVCEVDENGNIVWRCPKAPGTLNNVFLHKPHSAFRMGLAELGGNITVVGLEAGGGIVAIDSLCRPRWGLVTPFSYIPYPFYKPSRYGVMETTHVFPTLWGTIGAIDWKGRGGSMVIELLSLPRSPLPWVLAWEFPINSREMWLDPPIEALEFDNISIMISNTGSDTVLWEVYGTLQSFIAHGMPMHWKKISSGSLAKDDSIVIDIDNHRKMFSFIRLKLGVEKEGGGSRVNIFIVWR</sequence>
<evidence type="ECO:0000313" key="2">
    <source>
        <dbReference type="Proteomes" id="UP000001304"/>
    </source>
</evidence>
<evidence type="ECO:0008006" key="3">
    <source>
        <dbReference type="Google" id="ProtNLM"/>
    </source>
</evidence>
<gene>
    <name evidence="1" type="ordered locus">Igag_0419</name>
</gene>
<name>E0SRI2_IGNAA</name>
<protein>
    <recommendedName>
        <fullName evidence="3">Arylsulfotransferase (ASST)</fullName>
    </recommendedName>
</protein>
<dbReference type="InterPro" id="IPR015943">
    <property type="entry name" value="WD40/YVTN_repeat-like_dom_sf"/>
</dbReference>
<dbReference type="Proteomes" id="UP000001304">
    <property type="component" value="Chromosome"/>
</dbReference>
<dbReference type="InterPro" id="IPR011044">
    <property type="entry name" value="Quino_amine_DH_bsu"/>
</dbReference>
<dbReference type="STRING" id="583356.Igag_0419"/>
<proteinExistence type="predicted"/>
<dbReference type="HOGENOM" id="CLU_626440_0_0_2"/>
<dbReference type="SUPFAM" id="SSF50969">
    <property type="entry name" value="YVTN repeat-like/Quinoprotein amine dehydrogenase"/>
    <property type="match status" value="1"/>
</dbReference>
<accession>E0SRI2</accession>
<dbReference type="BioCyc" id="IAGG583356:GHAH-422-MONOMER"/>
<organism evidence="1 2">
    <name type="scientific">Ignisphaera aggregans (strain DSM 17230 / JCM 13409 / AQ1.S1)</name>
    <dbReference type="NCBI Taxonomy" id="583356"/>
    <lineage>
        <taxon>Archaea</taxon>
        <taxon>Thermoproteota</taxon>
        <taxon>Thermoprotei</taxon>
        <taxon>Desulfurococcales</taxon>
        <taxon>Desulfurococcaceae</taxon>
        <taxon>Ignisphaera</taxon>
    </lineage>
</organism>
<keyword evidence="2" id="KW-1185">Reference proteome</keyword>
<evidence type="ECO:0000313" key="1">
    <source>
        <dbReference type="EMBL" id="ADM27257.1"/>
    </source>
</evidence>
<reference evidence="1 2" key="1">
    <citation type="journal article" date="2010" name="Stand. Genomic Sci.">
        <title>Complete genome sequence of Ignisphaera aggregans type strain (AQ1.S1).</title>
        <authorList>
            <person name="Goker M."/>
            <person name="Held B."/>
            <person name="Lapidus A."/>
            <person name="Nolan M."/>
            <person name="Spring S."/>
            <person name="Yasawong M."/>
            <person name="Lucas S."/>
            <person name="Glavina Del Rio T."/>
            <person name="Tice H."/>
            <person name="Cheng J.F."/>
            <person name="Goodwin L."/>
            <person name="Tapia R."/>
            <person name="Pitluck S."/>
            <person name="Liolios K."/>
            <person name="Ivanova N."/>
            <person name="Mavromatis K."/>
            <person name="Mikhailova N."/>
            <person name="Pati A."/>
            <person name="Chen A."/>
            <person name="Palaniappan K."/>
            <person name="Brambilla E."/>
            <person name="Land M."/>
            <person name="Hauser L."/>
            <person name="Chang Y.J."/>
            <person name="Jeffries C.D."/>
            <person name="Brettin T."/>
            <person name="Detter J.C."/>
            <person name="Han C."/>
            <person name="Rohde M."/>
            <person name="Sikorski J."/>
            <person name="Woyke T."/>
            <person name="Bristow J."/>
            <person name="Eisen J.A."/>
            <person name="Markowitz V."/>
            <person name="Hugenholtz P."/>
            <person name="Kyrpides N.C."/>
            <person name="Klenk H.P."/>
        </authorList>
    </citation>
    <scope>NUCLEOTIDE SEQUENCE [LARGE SCALE GENOMIC DNA]</scope>
    <source>
        <strain evidence="2">DSM 17230 / JCM 13409 / AQ1.S1</strain>
    </source>
</reference>
<dbReference type="AlphaFoldDB" id="E0SRI2"/>